<evidence type="ECO:0000313" key="1">
    <source>
        <dbReference type="EMBL" id="KZT33288.1"/>
    </source>
</evidence>
<name>A0A165YIJ0_9AGAM</name>
<evidence type="ECO:0000313" key="2">
    <source>
        <dbReference type="Proteomes" id="UP000076798"/>
    </source>
</evidence>
<dbReference type="EMBL" id="KV428251">
    <property type="protein sequence ID" value="KZT33288.1"/>
    <property type="molecule type" value="Genomic_DNA"/>
</dbReference>
<gene>
    <name evidence="1" type="ORF">SISSUDRAFT_1066246</name>
</gene>
<sequence length="200" mass="22996">MAQQNVNIPLKFTRASELLLEHPAELVIDFDFVTSYEHRVRLAAHIRSMFTIEKEKLRERWLTNDTLAADRSGYRALAGTWLPIAILHVLDDPGTFREVYEDFLVSELVTASMIASAIRYVSDIRVQTLRPYAHLVRESIRSQVRLDIHGLSDDGSDNGEDEYEGQEAWFHQLVAGEDEDEVQEAWLAQRVAHDVELFDN</sequence>
<accession>A0A165YIJ0</accession>
<protein>
    <submittedName>
        <fullName evidence="1">Uncharacterized protein</fullName>
    </submittedName>
</protein>
<proteinExistence type="predicted"/>
<keyword evidence="2" id="KW-1185">Reference proteome</keyword>
<dbReference type="Proteomes" id="UP000076798">
    <property type="component" value="Unassembled WGS sequence"/>
</dbReference>
<reference evidence="1 2" key="1">
    <citation type="journal article" date="2016" name="Mol. Biol. Evol.">
        <title>Comparative Genomics of Early-Diverging Mushroom-Forming Fungi Provides Insights into the Origins of Lignocellulose Decay Capabilities.</title>
        <authorList>
            <person name="Nagy L.G."/>
            <person name="Riley R."/>
            <person name="Tritt A."/>
            <person name="Adam C."/>
            <person name="Daum C."/>
            <person name="Floudas D."/>
            <person name="Sun H."/>
            <person name="Yadav J.S."/>
            <person name="Pangilinan J."/>
            <person name="Larsson K.H."/>
            <person name="Matsuura K."/>
            <person name="Barry K."/>
            <person name="Labutti K."/>
            <person name="Kuo R."/>
            <person name="Ohm R.A."/>
            <person name="Bhattacharya S.S."/>
            <person name="Shirouzu T."/>
            <person name="Yoshinaga Y."/>
            <person name="Martin F.M."/>
            <person name="Grigoriev I.V."/>
            <person name="Hibbett D.S."/>
        </authorList>
    </citation>
    <scope>NUCLEOTIDE SEQUENCE [LARGE SCALE GENOMIC DNA]</scope>
    <source>
        <strain evidence="1 2">HHB10207 ss-3</strain>
    </source>
</reference>
<dbReference type="AlphaFoldDB" id="A0A165YIJ0"/>
<organism evidence="1 2">
    <name type="scientific">Sistotremastrum suecicum HHB10207 ss-3</name>
    <dbReference type="NCBI Taxonomy" id="1314776"/>
    <lineage>
        <taxon>Eukaryota</taxon>
        <taxon>Fungi</taxon>
        <taxon>Dikarya</taxon>
        <taxon>Basidiomycota</taxon>
        <taxon>Agaricomycotina</taxon>
        <taxon>Agaricomycetes</taxon>
        <taxon>Sistotremastrales</taxon>
        <taxon>Sistotremastraceae</taxon>
        <taxon>Sistotremastrum</taxon>
    </lineage>
</organism>